<organism evidence="2 3">
    <name type="scientific">Thermococcus litoralis (strain ATCC 51850 / DSM 5473 / JCM 8560 / NS-C)</name>
    <dbReference type="NCBI Taxonomy" id="523849"/>
    <lineage>
        <taxon>Archaea</taxon>
        <taxon>Methanobacteriati</taxon>
        <taxon>Methanobacteriota</taxon>
        <taxon>Thermococci</taxon>
        <taxon>Thermococcales</taxon>
        <taxon>Thermococcaceae</taxon>
        <taxon>Thermococcus</taxon>
    </lineage>
</organism>
<feature type="domain" description="ASCH" evidence="1">
    <location>
        <begin position="5"/>
        <end position="108"/>
    </location>
</feature>
<dbReference type="AlphaFoldDB" id="H3ZKQ7"/>
<dbReference type="InterPro" id="IPR016645">
    <property type="entry name" value="UCP016134"/>
</dbReference>
<protein>
    <submittedName>
        <fullName evidence="2">Isomerase</fullName>
    </submittedName>
</protein>
<dbReference type="CDD" id="cd06555">
    <property type="entry name" value="ASCH_PF0470_like"/>
    <property type="match status" value="1"/>
</dbReference>
<dbReference type="PaxDb" id="523849-OCC_08375"/>
<dbReference type="STRING" id="523849.OCC_08375"/>
<evidence type="ECO:0000313" key="3">
    <source>
        <dbReference type="Proteomes" id="UP000015502"/>
    </source>
</evidence>
<reference evidence="2 3" key="1">
    <citation type="journal article" date="2012" name="J. Bacteriol.">
        <title>Genome sequence of the model hyperthermophilic archaeon Thermococcus litoralis NS-C.</title>
        <authorList>
            <person name="Gardner A.F."/>
            <person name="Kumar S."/>
            <person name="Perler F.B."/>
        </authorList>
    </citation>
    <scope>NUCLEOTIDE SEQUENCE [LARGE SCALE GENOMIC DNA]</scope>
    <source>
        <strain evidence="3">ATCC 51850 / DSM 5473 / JCM 8560 / NS-C</strain>
    </source>
</reference>
<dbReference type="Pfam" id="PF04266">
    <property type="entry name" value="ASCH"/>
    <property type="match status" value="1"/>
</dbReference>
<dbReference type="RefSeq" id="WP_004066793.1">
    <property type="nucleotide sequence ID" value="NC_022084.1"/>
</dbReference>
<sequence>MEWEMGLQEEYLKLIKEGKKKIEGRLYDEKRRQIKPGDVIIFEGRLKVRVKALRVYPSFKEMLEKEGLDRVLPNVKSIDEGVKVYRKFYSEEEERKYGVVAIEVEPVEEIEKKKETSA</sequence>
<gene>
    <name evidence="2" type="ORF">OCC_08375</name>
</gene>
<dbReference type="InterPro" id="IPR015947">
    <property type="entry name" value="PUA-like_sf"/>
</dbReference>
<dbReference type="PANTHER" id="PTHR34204">
    <property type="entry name" value="RNA-BINDING ASCH DOMAIN PROTEIN"/>
    <property type="match status" value="1"/>
</dbReference>
<dbReference type="OrthoDB" id="84806at2157"/>
<dbReference type="GeneID" id="16550744"/>
<dbReference type="PIRSF" id="PIRSF016134">
    <property type="entry name" value="UCP016134"/>
    <property type="match status" value="1"/>
</dbReference>
<evidence type="ECO:0000313" key="2">
    <source>
        <dbReference type="EMBL" id="EHR79489.1"/>
    </source>
</evidence>
<proteinExistence type="predicted"/>
<dbReference type="HOGENOM" id="CLU_139906_0_1_2"/>
<dbReference type="KEGG" id="tlt:OCC_08375"/>
<dbReference type="SUPFAM" id="SSF88697">
    <property type="entry name" value="PUA domain-like"/>
    <property type="match status" value="1"/>
</dbReference>
<dbReference type="SMART" id="SM01022">
    <property type="entry name" value="ASCH"/>
    <property type="match status" value="1"/>
</dbReference>
<keyword evidence="3" id="KW-1185">Reference proteome</keyword>
<accession>H3ZKQ7</accession>
<keyword evidence="2" id="KW-0413">Isomerase</keyword>
<dbReference type="InterPro" id="IPR007374">
    <property type="entry name" value="ASCH_domain"/>
</dbReference>
<dbReference type="Proteomes" id="UP000015502">
    <property type="component" value="Chromosome"/>
</dbReference>
<dbReference type="GO" id="GO:0016853">
    <property type="term" value="F:isomerase activity"/>
    <property type="evidence" value="ECO:0007669"/>
    <property type="project" value="UniProtKB-KW"/>
</dbReference>
<name>H3ZKQ7_THELN</name>
<dbReference type="EMBL" id="CP006670">
    <property type="protein sequence ID" value="EHR79489.1"/>
    <property type="molecule type" value="Genomic_DNA"/>
</dbReference>
<evidence type="ECO:0000259" key="1">
    <source>
        <dbReference type="SMART" id="SM01022"/>
    </source>
</evidence>
<dbReference type="PANTHER" id="PTHR34204:SF2">
    <property type="entry name" value="RNA-BINDING ASCH DOMAIN PROTEIN"/>
    <property type="match status" value="1"/>
</dbReference>
<dbReference type="Gene3D" id="2.30.130.30">
    <property type="entry name" value="Hypothetical protein"/>
    <property type="match status" value="1"/>
</dbReference>